<dbReference type="PANTHER" id="PTHR23172:SF19">
    <property type="entry name" value="J DOMAIN-CONTAINING PROTEIN"/>
    <property type="match status" value="1"/>
</dbReference>
<dbReference type="PANTHER" id="PTHR23172">
    <property type="entry name" value="AUXILIN/CYCLIN G-ASSOCIATED KINASE-RELATED"/>
    <property type="match status" value="1"/>
</dbReference>
<reference evidence="1 2" key="1">
    <citation type="submission" date="2024-10" db="EMBL/GenBank/DDBJ databases">
        <authorList>
            <person name="Kim D."/>
        </authorList>
    </citation>
    <scope>NUCLEOTIDE SEQUENCE [LARGE SCALE GENOMIC DNA]</scope>
    <source>
        <strain evidence="1">BH-2024</strain>
    </source>
</reference>
<dbReference type="Proteomes" id="UP001620626">
    <property type="component" value="Unassembled WGS sequence"/>
</dbReference>
<name>A0ABD2JKF7_9BILA</name>
<dbReference type="AlphaFoldDB" id="A0ABD2JKF7"/>
<dbReference type="SUPFAM" id="SSF46565">
    <property type="entry name" value="Chaperone J-domain"/>
    <property type="match status" value="1"/>
</dbReference>
<dbReference type="Gene3D" id="1.10.287.110">
    <property type="entry name" value="DnaJ domain"/>
    <property type="match status" value="1"/>
</dbReference>
<dbReference type="InterPro" id="IPR036869">
    <property type="entry name" value="J_dom_sf"/>
</dbReference>
<evidence type="ECO:0000313" key="1">
    <source>
        <dbReference type="EMBL" id="KAL3091047.1"/>
    </source>
</evidence>
<protein>
    <recommendedName>
        <fullName evidence="3">J domain-containing protein</fullName>
    </recommendedName>
</protein>
<evidence type="ECO:0008006" key="3">
    <source>
        <dbReference type="Google" id="ProtNLM"/>
    </source>
</evidence>
<organism evidence="1 2">
    <name type="scientific">Heterodera trifolii</name>
    <dbReference type="NCBI Taxonomy" id="157864"/>
    <lineage>
        <taxon>Eukaryota</taxon>
        <taxon>Metazoa</taxon>
        <taxon>Ecdysozoa</taxon>
        <taxon>Nematoda</taxon>
        <taxon>Chromadorea</taxon>
        <taxon>Rhabditida</taxon>
        <taxon>Tylenchina</taxon>
        <taxon>Tylenchomorpha</taxon>
        <taxon>Tylenchoidea</taxon>
        <taxon>Heteroderidae</taxon>
        <taxon>Heteroderinae</taxon>
        <taxon>Heterodera</taxon>
    </lineage>
</organism>
<keyword evidence="2" id="KW-1185">Reference proteome</keyword>
<sequence>MQKAGGGSSNNLEDILSSVFGFTSSTKTSNRSLADMVKENDALMMDPLSVQIRDWTSGKERNIRALLGSLNAILWEEAAHQWKQPTMAELFVADNVKKQYHRACLVVHPDKLVGSVHEPLAKAIFTELNDAWTEFQKNASAS</sequence>
<comment type="caution">
    <text evidence="1">The sequence shown here is derived from an EMBL/GenBank/DDBJ whole genome shotgun (WGS) entry which is preliminary data.</text>
</comment>
<dbReference type="CDD" id="cd06257">
    <property type="entry name" value="DnaJ"/>
    <property type="match status" value="1"/>
</dbReference>
<proteinExistence type="predicted"/>
<accession>A0ABD2JKF7</accession>
<dbReference type="FunFam" id="1.10.287.110:FF:000002">
    <property type="entry name" value="putative tyrosine-protein phosphatase auxilin isoform X2"/>
    <property type="match status" value="1"/>
</dbReference>
<evidence type="ECO:0000313" key="2">
    <source>
        <dbReference type="Proteomes" id="UP001620626"/>
    </source>
</evidence>
<dbReference type="InterPro" id="IPR001623">
    <property type="entry name" value="DnaJ_domain"/>
</dbReference>
<gene>
    <name evidence="1" type="ORF">niasHT_021260</name>
</gene>
<dbReference type="EMBL" id="JBICBT010000951">
    <property type="protein sequence ID" value="KAL3091047.1"/>
    <property type="molecule type" value="Genomic_DNA"/>
</dbReference>